<keyword evidence="10 17" id="KW-0520">NAD</keyword>
<feature type="binding site" evidence="17">
    <location>
        <position position="259"/>
    </location>
    <ligand>
        <name>(6S)-NADPHX</name>
        <dbReference type="ChEBI" id="CHEBI:64076"/>
    </ligand>
</feature>
<keyword evidence="5 18" id="KW-0479">Metal-binding</keyword>
<keyword evidence="12 17" id="KW-0456">Lyase</keyword>
<comment type="similarity">
    <text evidence="3 19">In the N-terminal section; belongs to the NnrE/AIBP family.</text>
</comment>
<comment type="function">
    <text evidence="18">Catalyzes the epimerization of the S- and R-forms of NAD(P)HX, a damaged form of NAD(P)H that is a result of enzymatic or heat-dependent hydration. This is a prerequisite for the S-specific NAD(P)H-hydrate dehydratase to allow the repair of both epimers of NAD(P)HX.</text>
</comment>
<dbReference type="Pfam" id="PF01256">
    <property type="entry name" value="Carb_kinase"/>
    <property type="match status" value="1"/>
</dbReference>
<comment type="cofactor">
    <cofactor evidence="18 19">
        <name>K(+)</name>
        <dbReference type="ChEBI" id="CHEBI:29103"/>
    </cofactor>
    <text evidence="18 19">Binds 1 potassium ion per subunit.</text>
</comment>
<evidence type="ECO:0000256" key="2">
    <source>
        <dbReference type="ARBA" id="ARBA00000909"/>
    </source>
</evidence>
<feature type="binding site" evidence="17">
    <location>
        <begin position="408"/>
        <end position="412"/>
    </location>
    <ligand>
        <name>AMP</name>
        <dbReference type="ChEBI" id="CHEBI:456215"/>
    </ligand>
</feature>
<dbReference type="InterPro" id="IPR029056">
    <property type="entry name" value="Ribokinase-like"/>
</dbReference>
<evidence type="ECO:0000256" key="9">
    <source>
        <dbReference type="ARBA" id="ARBA00022958"/>
    </source>
</evidence>
<comment type="function">
    <text evidence="17">Catalyzes the dehydration of the S-form of NAD(P)HX at the expense of ADP, which is converted to AMP. Together with NAD(P)HX epimerase, which catalyzes the epimerization of the S- and R-forms, the enzyme allows the repair of both epimers of NAD(P)HX, a damaged form of NAD(P)H that is a result of enzymatic or heat-dependent hydration.</text>
</comment>
<comment type="catalytic activity">
    <reaction evidence="16 17 19">
        <text>(6S)-NADPHX + ADP = AMP + phosphate + NADPH + H(+)</text>
        <dbReference type="Rhea" id="RHEA:32235"/>
        <dbReference type="ChEBI" id="CHEBI:15378"/>
        <dbReference type="ChEBI" id="CHEBI:43474"/>
        <dbReference type="ChEBI" id="CHEBI:57783"/>
        <dbReference type="ChEBI" id="CHEBI:64076"/>
        <dbReference type="ChEBI" id="CHEBI:456215"/>
        <dbReference type="ChEBI" id="CHEBI:456216"/>
        <dbReference type="EC" id="4.2.1.136"/>
    </reaction>
</comment>
<dbReference type="PROSITE" id="PS51385">
    <property type="entry name" value="YJEF_N"/>
    <property type="match status" value="1"/>
</dbReference>
<evidence type="ECO:0000313" key="23">
    <source>
        <dbReference type="Proteomes" id="UP001168528"/>
    </source>
</evidence>
<feature type="binding site" evidence="18">
    <location>
        <position position="124"/>
    </location>
    <ligand>
        <name>K(+)</name>
        <dbReference type="ChEBI" id="CHEBI:29103"/>
    </ligand>
</feature>
<protein>
    <recommendedName>
        <fullName evidence="19">Bifunctional NAD(P)H-hydrate repair enzyme</fullName>
    </recommendedName>
    <alternativeName>
        <fullName evidence="19">Nicotinamide nucleotide repair protein</fullName>
    </alternativeName>
    <domain>
        <recommendedName>
            <fullName evidence="19">ADP-dependent (S)-NAD(P)H-hydrate dehydratase</fullName>
            <ecNumber evidence="19">4.2.1.136</ecNumber>
        </recommendedName>
        <alternativeName>
            <fullName evidence="19">ADP-dependent NAD(P)HX dehydratase</fullName>
        </alternativeName>
    </domain>
    <domain>
        <recommendedName>
            <fullName evidence="19">NAD(P)H-hydrate epimerase</fullName>
            <ecNumber evidence="19">5.1.99.6</ecNumber>
        </recommendedName>
    </domain>
</protein>
<evidence type="ECO:0000256" key="6">
    <source>
        <dbReference type="ARBA" id="ARBA00022741"/>
    </source>
</evidence>
<comment type="catalytic activity">
    <reaction evidence="2 18 19">
        <text>(6R)-NADPHX = (6S)-NADPHX</text>
        <dbReference type="Rhea" id="RHEA:32227"/>
        <dbReference type="ChEBI" id="CHEBI:64076"/>
        <dbReference type="ChEBI" id="CHEBI:64077"/>
        <dbReference type="EC" id="5.1.99.6"/>
    </reaction>
</comment>
<feature type="binding site" evidence="17">
    <location>
        <position position="438"/>
    </location>
    <ligand>
        <name>(6S)-NADPHX</name>
        <dbReference type="ChEBI" id="CHEBI:64076"/>
    </ligand>
</feature>
<evidence type="ECO:0000256" key="11">
    <source>
        <dbReference type="ARBA" id="ARBA00023235"/>
    </source>
</evidence>
<dbReference type="InterPro" id="IPR000631">
    <property type="entry name" value="CARKD"/>
</dbReference>
<reference evidence="22" key="1">
    <citation type="submission" date="2023-07" db="EMBL/GenBank/DDBJ databases">
        <title>The genome sequence of Rhodocytophaga aerolata KACC 12507.</title>
        <authorList>
            <person name="Zhang X."/>
        </authorList>
    </citation>
    <scope>NUCLEOTIDE SEQUENCE</scope>
    <source>
        <strain evidence="22">KACC 12507</strain>
    </source>
</reference>
<name>A0ABT8R8C3_9BACT</name>
<comment type="similarity">
    <text evidence="17">Belongs to the NnrD/CARKD family.</text>
</comment>
<dbReference type="HAMAP" id="MF_01966">
    <property type="entry name" value="NADHX_epimerase"/>
    <property type="match status" value="1"/>
</dbReference>
<feature type="binding site" evidence="18">
    <location>
        <position position="160"/>
    </location>
    <ligand>
        <name>K(+)</name>
        <dbReference type="ChEBI" id="CHEBI:29103"/>
    </ligand>
</feature>
<dbReference type="EC" id="4.2.1.136" evidence="19"/>
<organism evidence="22 23">
    <name type="scientific">Rhodocytophaga aerolata</name>
    <dbReference type="NCBI Taxonomy" id="455078"/>
    <lineage>
        <taxon>Bacteria</taxon>
        <taxon>Pseudomonadati</taxon>
        <taxon>Bacteroidota</taxon>
        <taxon>Cytophagia</taxon>
        <taxon>Cytophagales</taxon>
        <taxon>Rhodocytophagaceae</taxon>
        <taxon>Rhodocytophaga</taxon>
    </lineage>
</organism>
<gene>
    <name evidence="17" type="primary">nnrD</name>
    <name evidence="18" type="synonym">nnrE</name>
    <name evidence="22" type="ORF">Q0590_18890</name>
</gene>
<evidence type="ECO:0000256" key="13">
    <source>
        <dbReference type="ARBA" id="ARBA00023268"/>
    </source>
</evidence>
<evidence type="ECO:0000256" key="5">
    <source>
        <dbReference type="ARBA" id="ARBA00022723"/>
    </source>
</evidence>
<evidence type="ECO:0000256" key="7">
    <source>
        <dbReference type="ARBA" id="ARBA00022840"/>
    </source>
</evidence>
<dbReference type="Pfam" id="PF03853">
    <property type="entry name" value="YjeF_N"/>
    <property type="match status" value="1"/>
</dbReference>
<feature type="binding site" evidence="17">
    <location>
        <position position="373"/>
    </location>
    <ligand>
        <name>(6S)-NADPHX</name>
        <dbReference type="ChEBI" id="CHEBI:64076"/>
    </ligand>
</feature>
<evidence type="ECO:0000256" key="17">
    <source>
        <dbReference type="HAMAP-Rule" id="MF_01965"/>
    </source>
</evidence>
<feature type="binding site" evidence="18">
    <location>
        <position position="58"/>
    </location>
    <ligand>
        <name>K(+)</name>
        <dbReference type="ChEBI" id="CHEBI:29103"/>
    </ligand>
</feature>
<dbReference type="InterPro" id="IPR030677">
    <property type="entry name" value="Nnr"/>
</dbReference>
<dbReference type="EMBL" id="JAUKPO010000011">
    <property type="protein sequence ID" value="MDO1448350.1"/>
    <property type="molecule type" value="Genomic_DNA"/>
</dbReference>
<keyword evidence="6 17" id="KW-0547">Nucleotide-binding</keyword>
<dbReference type="PROSITE" id="PS01050">
    <property type="entry name" value="YJEF_C_2"/>
    <property type="match status" value="1"/>
</dbReference>
<dbReference type="HAMAP" id="MF_01965">
    <property type="entry name" value="NADHX_dehydratase"/>
    <property type="match status" value="1"/>
</dbReference>
<keyword evidence="13" id="KW-0511">Multifunctional enzyme</keyword>
<dbReference type="NCBIfam" id="TIGR00197">
    <property type="entry name" value="yjeF_nterm"/>
    <property type="match status" value="1"/>
</dbReference>
<feature type="binding site" evidence="18">
    <location>
        <begin position="57"/>
        <end position="61"/>
    </location>
    <ligand>
        <name>(6S)-NADPHX</name>
        <dbReference type="ChEBI" id="CHEBI:64076"/>
    </ligand>
</feature>
<evidence type="ECO:0000256" key="19">
    <source>
        <dbReference type="PIRNR" id="PIRNR017184"/>
    </source>
</evidence>
<keyword evidence="23" id="KW-1185">Reference proteome</keyword>
<comment type="subunit">
    <text evidence="17">Homotetramer.</text>
</comment>
<keyword evidence="8 17" id="KW-0521">NADP</keyword>
<evidence type="ECO:0000256" key="8">
    <source>
        <dbReference type="ARBA" id="ARBA00022857"/>
    </source>
</evidence>
<evidence type="ECO:0000259" key="21">
    <source>
        <dbReference type="PROSITE" id="PS51385"/>
    </source>
</evidence>
<dbReference type="EC" id="5.1.99.6" evidence="19"/>
<feature type="domain" description="YjeF C-terminal" evidence="20">
    <location>
        <begin position="224"/>
        <end position="497"/>
    </location>
</feature>
<feature type="binding site" evidence="17">
    <location>
        <position position="322"/>
    </location>
    <ligand>
        <name>(6S)-NADPHX</name>
        <dbReference type="ChEBI" id="CHEBI:64076"/>
    </ligand>
</feature>
<dbReference type="PIRSF" id="PIRSF017184">
    <property type="entry name" value="Nnr"/>
    <property type="match status" value="1"/>
</dbReference>
<evidence type="ECO:0000256" key="12">
    <source>
        <dbReference type="ARBA" id="ARBA00023239"/>
    </source>
</evidence>
<comment type="catalytic activity">
    <reaction evidence="1 18 19">
        <text>(6R)-NADHX = (6S)-NADHX</text>
        <dbReference type="Rhea" id="RHEA:32215"/>
        <dbReference type="ChEBI" id="CHEBI:64074"/>
        <dbReference type="ChEBI" id="CHEBI:64075"/>
        <dbReference type="EC" id="5.1.99.6"/>
    </reaction>
</comment>
<dbReference type="SUPFAM" id="SSF64153">
    <property type="entry name" value="YjeF N-terminal domain-like"/>
    <property type="match status" value="1"/>
</dbReference>
<comment type="catalytic activity">
    <reaction evidence="15 17 19">
        <text>(6S)-NADHX + ADP = AMP + phosphate + NADH + H(+)</text>
        <dbReference type="Rhea" id="RHEA:32223"/>
        <dbReference type="ChEBI" id="CHEBI:15378"/>
        <dbReference type="ChEBI" id="CHEBI:43474"/>
        <dbReference type="ChEBI" id="CHEBI:57945"/>
        <dbReference type="ChEBI" id="CHEBI:64074"/>
        <dbReference type="ChEBI" id="CHEBI:456215"/>
        <dbReference type="ChEBI" id="CHEBI:456216"/>
        <dbReference type="EC" id="4.2.1.136"/>
    </reaction>
</comment>
<sequence>MKILSAEQTKALDAYTISNEPVSSIDLMERASASFVEWFILQFTRDQPVLLFCGTGNNGGDGLAIARMLHEKKYKVDVFIVTYSPNPSADFTTNYERLKPLVPIKSIHTPADIPLLTENNLLIDAIFGSGLNRSAEGIAAAVIDALNKSKAIIVAVDIPSGLYVDTYSDSPHIVEADYTLSFQLPKLSFLLPQNFKYVGEWHLTEIGLHPEGIQQAQTNYDFVDEALINKLIKKRGKYDHKGSFGHALLIAGSYGKMGAAQLTVKACLATGVGLLTCYVPRCGYEIMQIAVPEAMTLTDPDEKVISEIPALEKFTTLGIGPGLGTEEATVKAMNTLLREYRSPVVIDADGLNILAKDKELLNQLPAGSILTPHPKEFERLAGETTNDYQRLEVLQKFAKEHQVVVVLKGAHSAIATPSGEVYFNSTGNPGMATGGTGDVLTGIITSLLAQKYTPEEAAIVGVYFHGLAGDYAAEDNGFNALTASHIISYLPQAFIQYNL</sequence>
<accession>A0ABT8R8C3</accession>
<keyword evidence="11 18" id="KW-0413">Isomerase</keyword>
<comment type="similarity">
    <text evidence="4 19">In the C-terminal section; belongs to the NnrD/CARKD family.</text>
</comment>
<feature type="domain" description="YjeF N-terminal" evidence="21">
    <location>
        <begin position="9"/>
        <end position="214"/>
    </location>
</feature>
<comment type="caution">
    <text evidence="22">The sequence shown here is derived from an EMBL/GenBank/DDBJ whole genome shotgun (WGS) entry which is preliminary data.</text>
</comment>
<evidence type="ECO:0000256" key="14">
    <source>
        <dbReference type="ARBA" id="ARBA00025153"/>
    </source>
</evidence>
<comment type="cofactor">
    <cofactor evidence="17">
        <name>Mg(2+)</name>
        <dbReference type="ChEBI" id="CHEBI:18420"/>
    </cofactor>
</comment>
<evidence type="ECO:0000259" key="20">
    <source>
        <dbReference type="PROSITE" id="PS51383"/>
    </source>
</evidence>
<dbReference type="Gene3D" id="3.40.1190.20">
    <property type="match status" value="1"/>
</dbReference>
<dbReference type="InterPro" id="IPR017953">
    <property type="entry name" value="Carbohydrate_kinase_pred_CS"/>
</dbReference>
<comment type="similarity">
    <text evidence="18">Belongs to the NnrE/AIBP family.</text>
</comment>
<feature type="binding site" evidence="17">
    <location>
        <position position="437"/>
    </location>
    <ligand>
        <name>AMP</name>
        <dbReference type="ChEBI" id="CHEBI:456215"/>
    </ligand>
</feature>
<dbReference type="Proteomes" id="UP001168528">
    <property type="component" value="Unassembled WGS sequence"/>
</dbReference>
<feature type="binding site" evidence="18">
    <location>
        <begin position="128"/>
        <end position="134"/>
    </location>
    <ligand>
        <name>(6S)-NADPHX</name>
        <dbReference type="ChEBI" id="CHEBI:64076"/>
    </ligand>
</feature>
<proteinExistence type="inferred from homology"/>
<evidence type="ECO:0000256" key="15">
    <source>
        <dbReference type="ARBA" id="ARBA00048238"/>
    </source>
</evidence>
<dbReference type="InterPro" id="IPR004443">
    <property type="entry name" value="YjeF_N_dom"/>
</dbReference>
<keyword evidence="7 17" id="KW-0067">ATP-binding</keyword>
<comment type="caution">
    <text evidence="18">Lacks conserved residue(s) required for the propagation of feature annotation.</text>
</comment>
<evidence type="ECO:0000256" key="16">
    <source>
        <dbReference type="ARBA" id="ARBA00049209"/>
    </source>
</evidence>
<comment type="function">
    <text evidence="14 19">Bifunctional enzyme that catalyzes the epimerization of the S- and R-forms of NAD(P)HX and the dehydration of the S-form of NAD(P)HX at the expense of ADP, which is converted to AMP. This allows the repair of both epimers of NAD(P)HX, a damaged form of NAD(P)H that is a result of enzymatic or heat-dependent hydration.</text>
</comment>
<dbReference type="PANTHER" id="PTHR12592">
    <property type="entry name" value="ATP-DEPENDENT (S)-NAD(P)H-HYDRATE DEHYDRATASE FAMILY MEMBER"/>
    <property type="match status" value="1"/>
</dbReference>
<dbReference type="NCBIfam" id="TIGR00196">
    <property type="entry name" value="yjeF_cterm"/>
    <property type="match status" value="1"/>
</dbReference>
<dbReference type="InterPro" id="IPR036652">
    <property type="entry name" value="YjeF_N_dom_sf"/>
</dbReference>
<evidence type="ECO:0000256" key="10">
    <source>
        <dbReference type="ARBA" id="ARBA00023027"/>
    </source>
</evidence>
<dbReference type="CDD" id="cd01171">
    <property type="entry name" value="YXKO-related"/>
    <property type="match status" value="1"/>
</dbReference>
<dbReference type="SUPFAM" id="SSF53613">
    <property type="entry name" value="Ribokinase-like"/>
    <property type="match status" value="1"/>
</dbReference>
<evidence type="ECO:0000256" key="4">
    <source>
        <dbReference type="ARBA" id="ARBA00009524"/>
    </source>
</evidence>
<evidence type="ECO:0000313" key="22">
    <source>
        <dbReference type="EMBL" id="MDO1448350.1"/>
    </source>
</evidence>
<evidence type="ECO:0000256" key="18">
    <source>
        <dbReference type="HAMAP-Rule" id="MF_01966"/>
    </source>
</evidence>
<evidence type="ECO:0000256" key="1">
    <source>
        <dbReference type="ARBA" id="ARBA00000013"/>
    </source>
</evidence>
<dbReference type="Gene3D" id="3.40.50.10260">
    <property type="entry name" value="YjeF N-terminal domain"/>
    <property type="match status" value="1"/>
</dbReference>
<dbReference type="RefSeq" id="WP_302039152.1">
    <property type="nucleotide sequence ID" value="NZ_JAUKPO010000011.1"/>
</dbReference>
<dbReference type="PANTHER" id="PTHR12592:SF0">
    <property type="entry name" value="ATP-DEPENDENT (S)-NAD(P)H-HYDRATE DEHYDRATASE"/>
    <property type="match status" value="1"/>
</dbReference>
<dbReference type="PROSITE" id="PS51383">
    <property type="entry name" value="YJEF_C_3"/>
    <property type="match status" value="1"/>
</dbReference>
<evidence type="ECO:0000256" key="3">
    <source>
        <dbReference type="ARBA" id="ARBA00006001"/>
    </source>
</evidence>
<feature type="binding site" evidence="18">
    <location>
        <position position="157"/>
    </location>
    <ligand>
        <name>(6S)-NADPHX</name>
        <dbReference type="ChEBI" id="CHEBI:64076"/>
    </ligand>
</feature>
<keyword evidence="9 18" id="KW-0630">Potassium</keyword>